<sequence length="134" mass="14666">MSTHDQQSQPYPGPPQPRGDDRALAVIAHLSPLIALVLSAGFLSFLGPLLVWLIWRNRGELVRNAAASAFNFNLTVWLASIIAWICVFTVVLIPLAIVLWAVAGIAQIVLSILGAIRANNGVVYRYPFQIPILR</sequence>
<gene>
    <name evidence="6" type="ORF">H9815_13600</name>
</gene>
<feature type="transmembrane region" description="Helical" evidence="5">
    <location>
        <begin position="33"/>
        <end position="55"/>
    </location>
</feature>
<dbReference type="Pfam" id="PF09685">
    <property type="entry name" value="MamF_MmsF"/>
    <property type="match status" value="1"/>
</dbReference>
<accession>A0A9D2J5W2</accession>
<keyword evidence="2 5" id="KW-0812">Transmembrane</keyword>
<evidence type="ECO:0000256" key="5">
    <source>
        <dbReference type="SAM" id="Phobius"/>
    </source>
</evidence>
<comment type="subcellular location">
    <subcellularLocation>
        <location evidence="1">Membrane</location>
        <topology evidence="1">Multi-pass membrane protein</topology>
    </subcellularLocation>
</comment>
<evidence type="ECO:0000256" key="3">
    <source>
        <dbReference type="ARBA" id="ARBA00022989"/>
    </source>
</evidence>
<keyword evidence="3 5" id="KW-1133">Transmembrane helix</keyword>
<reference evidence="6" key="1">
    <citation type="journal article" date="2021" name="PeerJ">
        <title>Extensive microbial diversity within the chicken gut microbiome revealed by metagenomics and culture.</title>
        <authorList>
            <person name="Gilroy R."/>
            <person name="Ravi A."/>
            <person name="Getino M."/>
            <person name="Pursley I."/>
            <person name="Horton D.L."/>
            <person name="Alikhan N.F."/>
            <person name="Baker D."/>
            <person name="Gharbi K."/>
            <person name="Hall N."/>
            <person name="Watson M."/>
            <person name="Adriaenssens E.M."/>
            <person name="Foster-Nyarko E."/>
            <person name="Jarju S."/>
            <person name="Secka A."/>
            <person name="Antonio M."/>
            <person name="Oren A."/>
            <person name="Chaudhuri R.R."/>
            <person name="La Ragione R."/>
            <person name="Hildebrand F."/>
            <person name="Pallen M.J."/>
        </authorList>
    </citation>
    <scope>NUCLEOTIDE SEQUENCE</scope>
    <source>
        <strain evidence="6">ChiGjej4B4-7305</strain>
    </source>
</reference>
<protein>
    <submittedName>
        <fullName evidence="6">DUF4870 domain-containing protein</fullName>
    </submittedName>
</protein>
<feature type="transmembrane region" description="Helical" evidence="5">
    <location>
        <begin position="97"/>
        <end position="116"/>
    </location>
</feature>
<dbReference type="Proteomes" id="UP000824037">
    <property type="component" value="Unassembled WGS sequence"/>
</dbReference>
<comment type="caution">
    <text evidence="6">The sequence shown here is derived from an EMBL/GenBank/DDBJ whole genome shotgun (WGS) entry which is preliminary data.</text>
</comment>
<organism evidence="6 7">
    <name type="scientific">Candidatus Ruania gallistercoris</name>
    <dbReference type="NCBI Taxonomy" id="2838746"/>
    <lineage>
        <taxon>Bacteria</taxon>
        <taxon>Bacillati</taxon>
        <taxon>Actinomycetota</taxon>
        <taxon>Actinomycetes</taxon>
        <taxon>Micrococcales</taxon>
        <taxon>Ruaniaceae</taxon>
        <taxon>Ruania</taxon>
    </lineage>
</organism>
<evidence type="ECO:0000256" key="1">
    <source>
        <dbReference type="ARBA" id="ARBA00004141"/>
    </source>
</evidence>
<dbReference type="EMBL" id="DXBY01000234">
    <property type="protein sequence ID" value="HIZ36804.1"/>
    <property type="molecule type" value="Genomic_DNA"/>
</dbReference>
<name>A0A9D2J5W2_9MICO</name>
<dbReference type="AlphaFoldDB" id="A0A9D2J5W2"/>
<dbReference type="InterPro" id="IPR019109">
    <property type="entry name" value="MamF_MmsF"/>
</dbReference>
<keyword evidence="4 5" id="KW-0472">Membrane</keyword>
<reference evidence="6" key="2">
    <citation type="submission" date="2021-04" db="EMBL/GenBank/DDBJ databases">
        <authorList>
            <person name="Gilroy R."/>
        </authorList>
    </citation>
    <scope>NUCLEOTIDE SEQUENCE</scope>
    <source>
        <strain evidence="6">ChiGjej4B4-7305</strain>
    </source>
</reference>
<feature type="transmembrane region" description="Helical" evidence="5">
    <location>
        <begin position="67"/>
        <end position="91"/>
    </location>
</feature>
<evidence type="ECO:0000256" key="2">
    <source>
        <dbReference type="ARBA" id="ARBA00022692"/>
    </source>
</evidence>
<proteinExistence type="predicted"/>
<evidence type="ECO:0000313" key="7">
    <source>
        <dbReference type="Proteomes" id="UP000824037"/>
    </source>
</evidence>
<evidence type="ECO:0000256" key="4">
    <source>
        <dbReference type="ARBA" id="ARBA00023136"/>
    </source>
</evidence>
<evidence type="ECO:0000313" key="6">
    <source>
        <dbReference type="EMBL" id="HIZ36804.1"/>
    </source>
</evidence>